<accession>Q23D89</accession>
<dbReference type="Gene3D" id="3.40.50.1820">
    <property type="entry name" value="alpha/beta hydrolase"/>
    <property type="match status" value="1"/>
</dbReference>
<evidence type="ECO:0000313" key="12">
    <source>
        <dbReference type="EMBL" id="EAR94511.1"/>
    </source>
</evidence>
<comment type="subcellular location">
    <subcellularLocation>
        <location evidence="2 8">Cytoplasm</location>
    </subcellularLocation>
</comment>
<dbReference type="EC" id="3.4.11.5" evidence="8 10"/>
<keyword evidence="6 8" id="KW-0645">Protease</keyword>
<evidence type="ECO:0000256" key="1">
    <source>
        <dbReference type="ARBA" id="ARBA00001585"/>
    </source>
</evidence>
<dbReference type="GeneID" id="7839774"/>
<dbReference type="GO" id="GO:0006508">
    <property type="term" value="P:proteolysis"/>
    <property type="evidence" value="ECO:0007669"/>
    <property type="project" value="UniProtKB-KW"/>
</dbReference>
<protein>
    <recommendedName>
        <fullName evidence="8 10">Proline iminopeptidase</fullName>
        <shortName evidence="8">PIP</shortName>
        <ecNumber evidence="8 10">3.4.11.5</ecNumber>
    </recommendedName>
    <alternativeName>
        <fullName evidence="8">Prolyl aminopeptidase</fullName>
    </alternativeName>
</protein>
<dbReference type="HOGENOM" id="CLU_043739_2_2_1"/>
<feature type="active site" evidence="9">
    <location>
        <position position="276"/>
    </location>
</feature>
<gene>
    <name evidence="12" type="ORF">TTHERM_00049020</name>
</gene>
<dbReference type="eggNOG" id="ENOG502QPPY">
    <property type="taxonomic scope" value="Eukaryota"/>
</dbReference>
<dbReference type="GO" id="GO:0004177">
    <property type="term" value="F:aminopeptidase activity"/>
    <property type="evidence" value="ECO:0007669"/>
    <property type="project" value="UniProtKB-UniRule"/>
</dbReference>
<evidence type="ECO:0000256" key="10">
    <source>
        <dbReference type="RuleBase" id="RU003421"/>
    </source>
</evidence>
<dbReference type="RefSeq" id="XP_001014797.1">
    <property type="nucleotide sequence ID" value="XM_001014797.1"/>
</dbReference>
<dbReference type="OrthoDB" id="10249433at2759"/>
<organism evidence="12 13">
    <name type="scientific">Tetrahymena thermophila (strain SB210)</name>
    <dbReference type="NCBI Taxonomy" id="312017"/>
    <lineage>
        <taxon>Eukaryota</taxon>
        <taxon>Sar</taxon>
        <taxon>Alveolata</taxon>
        <taxon>Ciliophora</taxon>
        <taxon>Intramacronucleata</taxon>
        <taxon>Oligohymenophorea</taxon>
        <taxon>Hymenostomatida</taxon>
        <taxon>Tetrahymenina</taxon>
        <taxon>Tetrahymenidae</taxon>
        <taxon>Tetrahymena</taxon>
    </lineage>
</organism>
<keyword evidence="4 8" id="KW-0031">Aminopeptidase</keyword>
<dbReference type="MEROPS" id="S33.001"/>
<dbReference type="Proteomes" id="UP000009168">
    <property type="component" value="Unassembled WGS sequence"/>
</dbReference>
<dbReference type="InterPro" id="IPR029058">
    <property type="entry name" value="AB_hydrolase_fold"/>
</dbReference>
<dbReference type="ESTHER" id="tetts-q23d89">
    <property type="family name" value="Proline_iminopeptidase"/>
</dbReference>
<dbReference type="Pfam" id="PF00561">
    <property type="entry name" value="Abhydrolase_1"/>
    <property type="match status" value="1"/>
</dbReference>
<dbReference type="GO" id="GO:0005737">
    <property type="term" value="C:cytoplasm"/>
    <property type="evidence" value="ECO:0007669"/>
    <property type="project" value="UniProtKB-SubCell"/>
</dbReference>
<dbReference type="NCBIfam" id="TIGR01249">
    <property type="entry name" value="pro_imino_pep_1"/>
    <property type="match status" value="1"/>
</dbReference>
<comment type="similarity">
    <text evidence="3 8 10">Belongs to the peptidase S33 family.</text>
</comment>
<dbReference type="SUPFAM" id="SSF53474">
    <property type="entry name" value="alpha/beta-Hydrolases"/>
    <property type="match status" value="1"/>
</dbReference>
<dbReference type="EMBL" id="GG662712">
    <property type="protein sequence ID" value="EAR94511.1"/>
    <property type="molecule type" value="Genomic_DNA"/>
</dbReference>
<dbReference type="KEGG" id="tet:TTHERM_00049020"/>
<comment type="catalytic activity">
    <reaction evidence="1 8 10">
        <text>Release of N-terminal proline from a peptide.</text>
        <dbReference type="EC" id="3.4.11.5"/>
    </reaction>
</comment>
<dbReference type="PANTHER" id="PTHR43722:SF1">
    <property type="entry name" value="PROLINE IMINOPEPTIDASE"/>
    <property type="match status" value="1"/>
</dbReference>
<evidence type="ECO:0000259" key="11">
    <source>
        <dbReference type="Pfam" id="PF00561"/>
    </source>
</evidence>
<feature type="domain" description="AB hydrolase-1" evidence="11">
    <location>
        <begin position="46"/>
        <end position="307"/>
    </location>
</feature>
<evidence type="ECO:0000256" key="2">
    <source>
        <dbReference type="ARBA" id="ARBA00004496"/>
    </source>
</evidence>
<evidence type="ECO:0000256" key="5">
    <source>
        <dbReference type="ARBA" id="ARBA00022490"/>
    </source>
</evidence>
<dbReference type="InterPro" id="IPR000073">
    <property type="entry name" value="AB_hydrolase_1"/>
</dbReference>
<dbReference type="InterPro" id="IPR005944">
    <property type="entry name" value="Pro_iminopeptidase"/>
</dbReference>
<feature type="active site" description="Proton donor" evidence="9">
    <location>
        <position position="304"/>
    </location>
</feature>
<evidence type="ECO:0000256" key="3">
    <source>
        <dbReference type="ARBA" id="ARBA00010088"/>
    </source>
</evidence>
<feature type="active site" description="Nucleophile" evidence="9">
    <location>
        <position position="119"/>
    </location>
</feature>
<proteinExistence type="inferred from homology"/>
<evidence type="ECO:0000256" key="6">
    <source>
        <dbReference type="ARBA" id="ARBA00022670"/>
    </source>
</evidence>
<evidence type="ECO:0000256" key="7">
    <source>
        <dbReference type="ARBA" id="ARBA00022801"/>
    </source>
</evidence>
<keyword evidence="7 8" id="KW-0378">Hydrolase</keyword>
<dbReference type="PANTHER" id="PTHR43722">
    <property type="entry name" value="PROLINE IMINOPEPTIDASE"/>
    <property type="match status" value="1"/>
</dbReference>
<dbReference type="STRING" id="312017.Q23D89"/>
<dbReference type="InParanoid" id="Q23D89"/>
<evidence type="ECO:0000256" key="8">
    <source>
        <dbReference type="PIRNR" id="PIRNR006431"/>
    </source>
</evidence>
<evidence type="ECO:0000313" key="13">
    <source>
        <dbReference type="Proteomes" id="UP000009168"/>
    </source>
</evidence>
<dbReference type="AlphaFoldDB" id="Q23D89"/>
<dbReference type="InterPro" id="IPR002410">
    <property type="entry name" value="Peptidase_S33"/>
</dbReference>
<dbReference type="PIRSF" id="PIRSF006431">
    <property type="entry name" value="Pept_S33"/>
    <property type="match status" value="1"/>
</dbReference>
<keyword evidence="13" id="KW-1185">Reference proteome</keyword>
<sequence length="325" mass="37463">MNQESENYRKTPFEIKEPFKSGFLKVSEIHTIYWEVSGNPEGKPAIIIHGGPGSQSNPNNRGFFNPEIYMIVQFDQRGCGKSTPFAVTEENTTQDLIKDIETIRDLLKLEVWHTVFGGSWGSTLAIYYAETYPQKVKHLILRGIFTGGQKEMDFFYQNGTNWIFPDYYESFCNALPEVKRNNLLHNYHQLFNSDVNEETKKQLAIEWTKYESAISYFKVPDNFQKEIEEDQSVLSIAKLESHYFANGCFFEKENQLIQDAHLISHIPTIIVNGRYDIVTPLKVAWDLHKQIKNSQLVIVPDAGHLASEPGIKEQLIIATQKFEKN</sequence>
<reference evidence="13" key="1">
    <citation type="journal article" date="2006" name="PLoS Biol.">
        <title>Macronuclear genome sequence of the ciliate Tetrahymena thermophila, a model eukaryote.</title>
        <authorList>
            <person name="Eisen J.A."/>
            <person name="Coyne R.S."/>
            <person name="Wu M."/>
            <person name="Wu D."/>
            <person name="Thiagarajan M."/>
            <person name="Wortman J.R."/>
            <person name="Badger J.H."/>
            <person name="Ren Q."/>
            <person name="Amedeo P."/>
            <person name="Jones K.M."/>
            <person name="Tallon L.J."/>
            <person name="Delcher A.L."/>
            <person name="Salzberg S.L."/>
            <person name="Silva J.C."/>
            <person name="Haas B.J."/>
            <person name="Majoros W.H."/>
            <person name="Farzad M."/>
            <person name="Carlton J.M."/>
            <person name="Smith R.K. Jr."/>
            <person name="Garg J."/>
            <person name="Pearlman R.E."/>
            <person name="Karrer K.M."/>
            <person name="Sun L."/>
            <person name="Manning G."/>
            <person name="Elde N.C."/>
            <person name="Turkewitz A.P."/>
            <person name="Asai D.J."/>
            <person name="Wilkes D.E."/>
            <person name="Wang Y."/>
            <person name="Cai H."/>
            <person name="Collins K."/>
            <person name="Stewart B.A."/>
            <person name="Lee S.R."/>
            <person name="Wilamowska K."/>
            <person name="Weinberg Z."/>
            <person name="Ruzzo W.L."/>
            <person name="Wloga D."/>
            <person name="Gaertig J."/>
            <person name="Frankel J."/>
            <person name="Tsao C.-C."/>
            <person name="Gorovsky M.A."/>
            <person name="Keeling P.J."/>
            <person name="Waller R.F."/>
            <person name="Patron N.J."/>
            <person name="Cherry J.M."/>
            <person name="Stover N.A."/>
            <person name="Krieger C.J."/>
            <person name="del Toro C."/>
            <person name="Ryder H.F."/>
            <person name="Williamson S.C."/>
            <person name="Barbeau R.A."/>
            <person name="Hamilton E.P."/>
            <person name="Orias E."/>
        </authorList>
    </citation>
    <scope>NUCLEOTIDE SEQUENCE [LARGE SCALE GENOMIC DNA]</scope>
    <source>
        <strain evidence="13">SB210</strain>
    </source>
</reference>
<keyword evidence="5 8" id="KW-0963">Cytoplasm</keyword>
<name>Q23D89_TETTS</name>
<evidence type="ECO:0000256" key="4">
    <source>
        <dbReference type="ARBA" id="ARBA00022438"/>
    </source>
</evidence>
<evidence type="ECO:0000256" key="9">
    <source>
        <dbReference type="PIRSR" id="PIRSR006431-1"/>
    </source>
</evidence>
<dbReference type="PRINTS" id="PR00793">
    <property type="entry name" value="PROAMNOPTASE"/>
</dbReference>